<dbReference type="EMBL" id="JADGJD010000090">
    <property type="protein sequence ID" value="KAJ3055205.1"/>
    <property type="molecule type" value="Genomic_DNA"/>
</dbReference>
<evidence type="ECO:0000256" key="1">
    <source>
        <dbReference type="SAM" id="MobiDB-lite"/>
    </source>
</evidence>
<name>A0AAD5SIB2_9FUNG</name>
<feature type="region of interest" description="Disordered" evidence="1">
    <location>
        <begin position="18"/>
        <end position="68"/>
    </location>
</feature>
<evidence type="ECO:0000313" key="2">
    <source>
        <dbReference type="EMBL" id="KAJ3055205.1"/>
    </source>
</evidence>
<proteinExistence type="predicted"/>
<dbReference type="Proteomes" id="UP001212841">
    <property type="component" value="Unassembled WGS sequence"/>
</dbReference>
<organism evidence="2 3">
    <name type="scientific">Rhizophlyctis rosea</name>
    <dbReference type="NCBI Taxonomy" id="64517"/>
    <lineage>
        <taxon>Eukaryota</taxon>
        <taxon>Fungi</taxon>
        <taxon>Fungi incertae sedis</taxon>
        <taxon>Chytridiomycota</taxon>
        <taxon>Chytridiomycota incertae sedis</taxon>
        <taxon>Chytridiomycetes</taxon>
        <taxon>Rhizophlyctidales</taxon>
        <taxon>Rhizophlyctidaceae</taxon>
        <taxon>Rhizophlyctis</taxon>
    </lineage>
</organism>
<sequence>MCAAPLKEEEVKVIKDPKALLKGKSEEGDEEQTETSKKDGGEEGQGVLPAVKSSRRKEDIGGIGGMVA</sequence>
<keyword evidence="3" id="KW-1185">Reference proteome</keyword>
<reference evidence="2" key="1">
    <citation type="submission" date="2020-05" db="EMBL/GenBank/DDBJ databases">
        <title>Phylogenomic resolution of chytrid fungi.</title>
        <authorList>
            <person name="Stajich J.E."/>
            <person name="Amses K."/>
            <person name="Simmons R."/>
            <person name="Seto K."/>
            <person name="Myers J."/>
            <person name="Bonds A."/>
            <person name="Quandt C.A."/>
            <person name="Barry K."/>
            <person name="Liu P."/>
            <person name="Grigoriev I."/>
            <person name="Longcore J.E."/>
            <person name="James T.Y."/>
        </authorList>
    </citation>
    <scope>NUCLEOTIDE SEQUENCE</scope>
    <source>
        <strain evidence="2">JEL0318</strain>
    </source>
</reference>
<evidence type="ECO:0000313" key="3">
    <source>
        <dbReference type="Proteomes" id="UP001212841"/>
    </source>
</evidence>
<accession>A0AAD5SIB2</accession>
<gene>
    <name evidence="2" type="ORF">HK097_011206</name>
</gene>
<protein>
    <submittedName>
        <fullName evidence="2">Uncharacterized protein</fullName>
    </submittedName>
</protein>
<comment type="caution">
    <text evidence="2">The sequence shown here is derived from an EMBL/GenBank/DDBJ whole genome shotgun (WGS) entry which is preliminary data.</text>
</comment>
<dbReference type="AlphaFoldDB" id="A0AAD5SIB2"/>